<reference evidence="2 3" key="1">
    <citation type="submission" date="2019-09" db="EMBL/GenBank/DDBJ databases">
        <title>Bird 10,000 Genomes (B10K) Project - Family phase.</title>
        <authorList>
            <person name="Zhang G."/>
        </authorList>
    </citation>
    <scope>NUCLEOTIDE SEQUENCE [LARGE SCALE GENOMIC DNA]</scope>
    <source>
        <strain evidence="2">B10K-DU-012-56</strain>
    </source>
</reference>
<feature type="non-terminal residue" evidence="2">
    <location>
        <position position="207"/>
    </location>
</feature>
<dbReference type="PANTHER" id="PTHR34349">
    <property type="entry name" value="PROTEIN PHOSPHATASE 1 REGULATORY SUBUNIT 32"/>
    <property type="match status" value="1"/>
</dbReference>
<protein>
    <submittedName>
        <fullName evidence="2">PPR32 phosphatase</fullName>
    </submittedName>
</protein>
<keyword evidence="3" id="KW-1185">Reference proteome</keyword>
<evidence type="ECO:0000313" key="2">
    <source>
        <dbReference type="EMBL" id="NXS41304.1"/>
    </source>
</evidence>
<organism evidence="2 3">
    <name type="scientific">Balaeniceps rex</name>
    <name type="common">Shoebill</name>
    <dbReference type="NCBI Taxonomy" id="33584"/>
    <lineage>
        <taxon>Eukaryota</taxon>
        <taxon>Metazoa</taxon>
        <taxon>Chordata</taxon>
        <taxon>Craniata</taxon>
        <taxon>Vertebrata</taxon>
        <taxon>Euteleostomi</taxon>
        <taxon>Archelosauria</taxon>
        <taxon>Archosauria</taxon>
        <taxon>Dinosauria</taxon>
        <taxon>Saurischia</taxon>
        <taxon>Theropoda</taxon>
        <taxon>Coelurosauria</taxon>
        <taxon>Aves</taxon>
        <taxon>Neognathae</taxon>
        <taxon>Neoaves</taxon>
        <taxon>Aequornithes</taxon>
        <taxon>Pelecaniformes</taxon>
        <taxon>Balaenicipitidae</taxon>
        <taxon>Balaeniceps</taxon>
    </lineage>
</organism>
<dbReference type="Pfam" id="PF15691">
    <property type="entry name" value="PPP1R32"/>
    <property type="match status" value="1"/>
</dbReference>
<gene>
    <name evidence="2" type="primary">Ppp1r32</name>
    <name evidence="2" type="ORF">BALREX_R13028</name>
</gene>
<dbReference type="Proteomes" id="UP000528411">
    <property type="component" value="Unassembled WGS sequence"/>
</dbReference>
<dbReference type="AlphaFoldDB" id="A0A7L2U6W1"/>
<comment type="caution">
    <text evidence="2">The sequence shown here is derived from an EMBL/GenBank/DDBJ whole genome shotgun (WGS) entry which is preliminary data.</text>
</comment>
<name>A0A7L2U6W1_BALRX</name>
<dbReference type="PANTHER" id="PTHR34349:SF1">
    <property type="entry name" value="PROTEIN PHOSPHATASE 1 REGULATORY SUBUNIT 32"/>
    <property type="match status" value="1"/>
</dbReference>
<accession>A0A7L2U6W1</accession>
<dbReference type="OrthoDB" id="9980630at2759"/>
<sequence length="207" mass="21579">MLSACPFVCPRAKLRSLPQGWPAAGLGTVPPSAKACTGGSANATSDAVAHGQPRFRPHLGHHTGTGTSTGYVSNNHSAVSHLLCPCSAAAGHCQDTAMSTTAEHFKPSWMPDGRSLLPRCVYPPSSGYFQESSLSCLHDGAVGPQHTQLPQGPPKGSRKHGPKSCCTDVLQKMTTGTKEQLGFTRTTPRSDSFLPALPGQPVSPSPT</sequence>
<proteinExistence type="predicted"/>
<evidence type="ECO:0000256" key="1">
    <source>
        <dbReference type="SAM" id="MobiDB-lite"/>
    </source>
</evidence>
<dbReference type="EMBL" id="VYZW01013800">
    <property type="protein sequence ID" value="NXS41304.1"/>
    <property type="molecule type" value="Genomic_DNA"/>
</dbReference>
<evidence type="ECO:0000313" key="3">
    <source>
        <dbReference type="Proteomes" id="UP000528411"/>
    </source>
</evidence>
<dbReference type="GO" id="GO:0019902">
    <property type="term" value="F:phosphatase binding"/>
    <property type="evidence" value="ECO:0007669"/>
    <property type="project" value="TreeGrafter"/>
</dbReference>
<feature type="non-terminal residue" evidence="2">
    <location>
        <position position="1"/>
    </location>
</feature>
<feature type="region of interest" description="Disordered" evidence="1">
    <location>
        <begin position="140"/>
        <end position="207"/>
    </location>
</feature>
<dbReference type="InterPro" id="IPR031410">
    <property type="entry name" value="SAXO4"/>
</dbReference>
<feature type="compositionally biased region" description="Polar residues" evidence="1">
    <location>
        <begin position="172"/>
        <end position="190"/>
    </location>
</feature>